<proteinExistence type="predicted"/>
<organism evidence="2 3">
    <name type="scientific">Streptomyces ipomoeae 91-03</name>
    <dbReference type="NCBI Taxonomy" id="698759"/>
    <lineage>
        <taxon>Bacteria</taxon>
        <taxon>Bacillati</taxon>
        <taxon>Actinomycetota</taxon>
        <taxon>Actinomycetes</taxon>
        <taxon>Kitasatosporales</taxon>
        <taxon>Streptomycetaceae</taxon>
        <taxon>Streptomyces</taxon>
    </lineage>
</organism>
<dbReference type="EMBL" id="AEJC01000484">
    <property type="protein sequence ID" value="EKX62835.1"/>
    <property type="molecule type" value="Genomic_DNA"/>
</dbReference>
<reference evidence="2 3" key="1">
    <citation type="submission" date="2012-11" db="EMBL/GenBank/DDBJ databases">
        <authorList>
            <person name="Huguet-Tapia J.C."/>
            <person name="Durkin A.S."/>
            <person name="Pettis G.S."/>
            <person name="Badger J.H."/>
        </authorList>
    </citation>
    <scope>NUCLEOTIDE SEQUENCE [LARGE SCALE GENOMIC DNA]</scope>
    <source>
        <strain evidence="2 3">91-03</strain>
    </source>
</reference>
<dbReference type="AlphaFoldDB" id="L1KQU0"/>
<name>L1KQU0_9ACTN</name>
<feature type="compositionally biased region" description="Basic and acidic residues" evidence="1">
    <location>
        <begin position="84"/>
        <end position="96"/>
    </location>
</feature>
<sequence>MLGRRDPGTGARSTQGRKQPPCRFVTHGRTLVPQDSSPANGTVIASGPTSTAAIFGSPFGGGCDARSDDIPGTAFGEANAHARVRTDRGPDLSCDRRARHRPHRPTHRRPP</sequence>
<comment type="caution">
    <text evidence="2">The sequence shown here is derived from an EMBL/GenBank/DDBJ whole genome shotgun (WGS) entry which is preliminary data.</text>
</comment>
<feature type="region of interest" description="Disordered" evidence="1">
    <location>
        <begin position="59"/>
        <end position="111"/>
    </location>
</feature>
<evidence type="ECO:0000256" key="1">
    <source>
        <dbReference type="SAM" id="MobiDB-lite"/>
    </source>
</evidence>
<feature type="region of interest" description="Disordered" evidence="1">
    <location>
        <begin position="1"/>
        <end position="23"/>
    </location>
</feature>
<accession>L1KQU0</accession>
<evidence type="ECO:0000313" key="3">
    <source>
        <dbReference type="Proteomes" id="UP000010411"/>
    </source>
</evidence>
<keyword evidence="3" id="KW-1185">Reference proteome</keyword>
<dbReference type="Proteomes" id="UP000010411">
    <property type="component" value="Unassembled WGS sequence"/>
</dbReference>
<feature type="compositionally biased region" description="Basic residues" evidence="1">
    <location>
        <begin position="97"/>
        <end position="111"/>
    </location>
</feature>
<evidence type="ECO:0000313" key="2">
    <source>
        <dbReference type="EMBL" id="EKX62835.1"/>
    </source>
</evidence>
<gene>
    <name evidence="2" type="ORF">STRIP9103_01046</name>
</gene>
<protein>
    <submittedName>
        <fullName evidence="2">Uncharacterized protein</fullName>
    </submittedName>
</protein>